<reference evidence="3 4" key="1">
    <citation type="submission" date="2019-11" db="EMBL/GenBank/DDBJ databases">
        <authorList>
            <person name="Holert J."/>
        </authorList>
    </citation>
    <scope>NUCLEOTIDE SEQUENCE [LARGE SCALE GENOMIC DNA]</scope>
    <source>
        <strain evidence="3">SB11_3</strain>
    </source>
</reference>
<evidence type="ECO:0000313" key="4">
    <source>
        <dbReference type="Proteomes" id="UP000441399"/>
    </source>
</evidence>
<sequence>MPEISMSSIVRFPAAHKLALLLVLIVVASSSTFAADEQSPKSDPTIYDGNTEPAPGNMDVKAAEEANEPFEQQDNLAPTNNSVPASVQVQQQNDAIKAQQQKADAEKAEKLQAEKAETEQSTKQATPPAEQSPSEQQSSKPTTPTASPEDETASKPLNQRWLFTLSGHLAKLSLNELVFYSRQPVLGIDAETLRSFTLEGLTLFTDHWQKADDPNFVGAPPFAALVYQVDDKTFRYSFEITGAEPFHEAIKFKIKMPKGMKVTPIDIKGATLFIDASKCAGCIDLETITIAGAEK</sequence>
<accession>A0A5S9PT93</accession>
<proteinExistence type="predicted"/>
<feature type="compositionally biased region" description="Low complexity" evidence="1">
    <location>
        <begin position="88"/>
        <end position="102"/>
    </location>
</feature>
<evidence type="ECO:0008006" key="5">
    <source>
        <dbReference type="Google" id="ProtNLM"/>
    </source>
</evidence>
<keyword evidence="4" id="KW-1185">Reference proteome</keyword>
<feature type="region of interest" description="Disordered" evidence="1">
    <location>
        <begin position="33"/>
        <end position="155"/>
    </location>
</feature>
<protein>
    <recommendedName>
        <fullName evidence="5">Thiol:disulfide interchange protein DsbD N-terminal domain-containing protein</fullName>
    </recommendedName>
</protein>
<dbReference type="Proteomes" id="UP000441399">
    <property type="component" value="Unassembled WGS sequence"/>
</dbReference>
<feature type="compositionally biased region" description="Basic and acidic residues" evidence="1">
    <location>
        <begin position="103"/>
        <end position="120"/>
    </location>
</feature>
<evidence type="ECO:0000256" key="2">
    <source>
        <dbReference type="SAM" id="SignalP"/>
    </source>
</evidence>
<evidence type="ECO:0000256" key="1">
    <source>
        <dbReference type="SAM" id="MobiDB-lite"/>
    </source>
</evidence>
<name>A0A5S9PT93_9GAMM</name>
<feature type="signal peptide" evidence="2">
    <location>
        <begin position="1"/>
        <end position="34"/>
    </location>
</feature>
<evidence type="ECO:0000313" key="3">
    <source>
        <dbReference type="EMBL" id="CAA0107761.1"/>
    </source>
</evidence>
<feature type="compositionally biased region" description="Polar residues" evidence="1">
    <location>
        <begin position="70"/>
        <end position="87"/>
    </location>
</feature>
<keyword evidence="2" id="KW-0732">Signal</keyword>
<feature type="compositionally biased region" description="Low complexity" evidence="1">
    <location>
        <begin position="126"/>
        <end position="145"/>
    </location>
</feature>
<gene>
    <name evidence="3" type="ORF">OPDIPICF_01248</name>
</gene>
<dbReference type="AlphaFoldDB" id="A0A5S9PT93"/>
<feature type="chain" id="PRO_5025060709" description="Thiol:disulfide interchange protein DsbD N-terminal domain-containing protein" evidence="2">
    <location>
        <begin position="35"/>
        <end position="295"/>
    </location>
</feature>
<organism evidence="3 4">
    <name type="scientific">BD1-7 clade bacterium</name>
    <dbReference type="NCBI Taxonomy" id="2029982"/>
    <lineage>
        <taxon>Bacteria</taxon>
        <taxon>Pseudomonadati</taxon>
        <taxon>Pseudomonadota</taxon>
        <taxon>Gammaproteobacteria</taxon>
        <taxon>Cellvibrionales</taxon>
        <taxon>Spongiibacteraceae</taxon>
        <taxon>BD1-7 clade</taxon>
    </lineage>
</organism>
<dbReference type="EMBL" id="CACSIO010000012">
    <property type="protein sequence ID" value="CAA0107761.1"/>
    <property type="molecule type" value="Genomic_DNA"/>
</dbReference>